<accession>A0A8R7VG14</accession>
<protein>
    <submittedName>
        <fullName evidence="1">Uncharacterized protein</fullName>
    </submittedName>
</protein>
<evidence type="ECO:0000313" key="1">
    <source>
        <dbReference type="EnsemblPlants" id="TuG1812S0003349200.01.T02.s_cds20283"/>
    </source>
</evidence>
<dbReference type="AlphaFoldDB" id="A0A8R7VG14"/>
<evidence type="ECO:0000313" key="2">
    <source>
        <dbReference type="Proteomes" id="UP000015106"/>
    </source>
</evidence>
<dbReference type="Gramene" id="TuG1812S0003349200.01.T02">
    <property type="protein sequence ID" value="TuG1812S0003349200.01.T02.s_cds20283"/>
    <property type="gene ID" value="TuG1812S0003349200.01"/>
</dbReference>
<dbReference type="EnsemblPlants" id="TuG1812S0003349200.01.T02">
    <property type="protein sequence ID" value="TuG1812S0003349200.01.T02.s_cds20283"/>
    <property type="gene ID" value="TuG1812S0003349200.01"/>
</dbReference>
<dbReference type="Proteomes" id="UP000015106">
    <property type="component" value="Unassembled WGS sequence"/>
</dbReference>
<reference evidence="1" key="2">
    <citation type="submission" date="2022-06" db="UniProtKB">
        <authorList>
            <consortium name="EnsemblPlants"/>
        </authorList>
    </citation>
    <scope>IDENTIFICATION</scope>
</reference>
<sequence>MLFSPRSKVPRLLSLPKCKPSSVPCKLFPGKETYSNKVALKSSSGRLPLRWLWPTLSTLSMEQLPSCGGMLPLNWL</sequence>
<proteinExistence type="predicted"/>
<organism evidence="1 2">
    <name type="scientific">Triticum urartu</name>
    <name type="common">Red wild einkorn</name>
    <name type="synonym">Crithodium urartu</name>
    <dbReference type="NCBI Taxonomy" id="4572"/>
    <lineage>
        <taxon>Eukaryota</taxon>
        <taxon>Viridiplantae</taxon>
        <taxon>Streptophyta</taxon>
        <taxon>Embryophyta</taxon>
        <taxon>Tracheophyta</taxon>
        <taxon>Spermatophyta</taxon>
        <taxon>Magnoliopsida</taxon>
        <taxon>Liliopsida</taxon>
        <taxon>Poales</taxon>
        <taxon>Poaceae</taxon>
        <taxon>BOP clade</taxon>
        <taxon>Pooideae</taxon>
        <taxon>Triticodae</taxon>
        <taxon>Triticeae</taxon>
        <taxon>Triticinae</taxon>
        <taxon>Triticum</taxon>
    </lineage>
</organism>
<reference evidence="2" key="1">
    <citation type="journal article" date="2013" name="Nature">
        <title>Draft genome of the wheat A-genome progenitor Triticum urartu.</title>
        <authorList>
            <person name="Ling H.Q."/>
            <person name="Zhao S."/>
            <person name="Liu D."/>
            <person name="Wang J."/>
            <person name="Sun H."/>
            <person name="Zhang C."/>
            <person name="Fan H."/>
            <person name="Li D."/>
            <person name="Dong L."/>
            <person name="Tao Y."/>
            <person name="Gao C."/>
            <person name="Wu H."/>
            <person name="Li Y."/>
            <person name="Cui Y."/>
            <person name="Guo X."/>
            <person name="Zheng S."/>
            <person name="Wang B."/>
            <person name="Yu K."/>
            <person name="Liang Q."/>
            <person name="Yang W."/>
            <person name="Lou X."/>
            <person name="Chen J."/>
            <person name="Feng M."/>
            <person name="Jian J."/>
            <person name="Zhang X."/>
            <person name="Luo G."/>
            <person name="Jiang Y."/>
            <person name="Liu J."/>
            <person name="Wang Z."/>
            <person name="Sha Y."/>
            <person name="Zhang B."/>
            <person name="Wu H."/>
            <person name="Tang D."/>
            <person name="Shen Q."/>
            <person name="Xue P."/>
            <person name="Zou S."/>
            <person name="Wang X."/>
            <person name="Liu X."/>
            <person name="Wang F."/>
            <person name="Yang Y."/>
            <person name="An X."/>
            <person name="Dong Z."/>
            <person name="Zhang K."/>
            <person name="Zhang X."/>
            <person name="Luo M.C."/>
            <person name="Dvorak J."/>
            <person name="Tong Y."/>
            <person name="Wang J."/>
            <person name="Yang H."/>
            <person name="Li Z."/>
            <person name="Wang D."/>
            <person name="Zhang A."/>
            <person name="Wang J."/>
        </authorList>
    </citation>
    <scope>NUCLEOTIDE SEQUENCE</scope>
    <source>
        <strain evidence="2">cv. G1812</strain>
    </source>
</reference>
<name>A0A8R7VG14_TRIUA</name>
<keyword evidence="2" id="KW-1185">Reference proteome</keyword>